<evidence type="ECO:0000313" key="3">
    <source>
        <dbReference type="Proteomes" id="UP000434580"/>
    </source>
</evidence>
<protein>
    <submittedName>
        <fullName evidence="2">Uncharacterized protein</fullName>
    </submittedName>
</protein>
<dbReference type="EMBL" id="CACSII010000018">
    <property type="protein sequence ID" value="CAA0115610.1"/>
    <property type="molecule type" value="Genomic_DNA"/>
</dbReference>
<reference evidence="2 3" key="1">
    <citation type="submission" date="2019-11" db="EMBL/GenBank/DDBJ databases">
        <authorList>
            <person name="Holert J."/>
        </authorList>
    </citation>
    <scope>NUCLEOTIDE SEQUENCE [LARGE SCALE GENOMIC DNA]</scope>
    <source>
        <strain evidence="2">BC5_2</strain>
    </source>
</reference>
<evidence type="ECO:0000313" key="2">
    <source>
        <dbReference type="EMBL" id="CAA0115610.1"/>
    </source>
</evidence>
<feature type="compositionally biased region" description="Polar residues" evidence="1">
    <location>
        <begin position="1"/>
        <end position="20"/>
    </location>
</feature>
<feature type="region of interest" description="Disordered" evidence="1">
    <location>
        <begin position="1"/>
        <end position="43"/>
    </location>
</feature>
<sequence length="43" mass="4735">MQIKPTTQTEIPPTDYTNGPQVLPYSTPYEPSDHSAVEVIDCA</sequence>
<evidence type="ECO:0000256" key="1">
    <source>
        <dbReference type="SAM" id="MobiDB-lite"/>
    </source>
</evidence>
<dbReference type="Proteomes" id="UP000434580">
    <property type="component" value="Unassembled WGS sequence"/>
</dbReference>
<organism evidence="2 3">
    <name type="scientific">BD1-7 clade bacterium</name>
    <dbReference type="NCBI Taxonomy" id="2029982"/>
    <lineage>
        <taxon>Bacteria</taxon>
        <taxon>Pseudomonadati</taxon>
        <taxon>Pseudomonadota</taxon>
        <taxon>Gammaproteobacteria</taxon>
        <taxon>Cellvibrionales</taxon>
        <taxon>Spongiibacteraceae</taxon>
        <taxon>BD1-7 clade</taxon>
    </lineage>
</organism>
<proteinExistence type="predicted"/>
<dbReference type="AlphaFoldDB" id="A0A5S9QLV7"/>
<name>A0A5S9QLV7_9GAMM</name>
<gene>
    <name evidence="2" type="ORF">DPBNPPHM_01962</name>
</gene>
<accession>A0A5S9QLV7</accession>